<dbReference type="EMBL" id="VSSS01000105">
    <property type="protein sequence ID" value="TYL83542.1"/>
    <property type="molecule type" value="Genomic_DNA"/>
</dbReference>
<keyword evidence="4" id="KW-0560">Oxidoreductase</keyword>
<feature type="domain" description="Fatty acid hydroxylase" evidence="8">
    <location>
        <begin position="81"/>
        <end position="214"/>
    </location>
</feature>
<keyword evidence="5" id="KW-0443">Lipid metabolism</keyword>
<evidence type="ECO:0000256" key="7">
    <source>
        <dbReference type="SAM" id="Phobius"/>
    </source>
</evidence>
<dbReference type="GO" id="GO:0012505">
    <property type="term" value="C:endomembrane system"/>
    <property type="evidence" value="ECO:0007669"/>
    <property type="project" value="UniProtKB-SubCell"/>
</dbReference>
<feature type="transmembrane region" description="Helical" evidence="7">
    <location>
        <begin position="132"/>
        <end position="154"/>
    </location>
</feature>
<feature type="transmembrane region" description="Helical" evidence="7">
    <location>
        <begin position="322"/>
        <end position="339"/>
    </location>
</feature>
<evidence type="ECO:0000313" key="9">
    <source>
        <dbReference type="EMBL" id="TYL83542.1"/>
    </source>
</evidence>
<dbReference type="PANTHER" id="PTHR21624:SF1">
    <property type="entry name" value="ALKYLGLYCEROL MONOOXYGENASE"/>
    <property type="match status" value="1"/>
</dbReference>
<dbReference type="GO" id="GO:0016020">
    <property type="term" value="C:membrane"/>
    <property type="evidence" value="ECO:0007669"/>
    <property type="project" value="GOC"/>
</dbReference>
<gene>
    <name evidence="9" type="ORF">FXB40_46160</name>
</gene>
<keyword evidence="6 7" id="KW-0472">Membrane</keyword>
<comment type="subcellular location">
    <subcellularLocation>
        <location evidence="1">Endomembrane system</location>
        <topology evidence="1">Multi-pass membrane protein</topology>
    </subcellularLocation>
</comment>
<dbReference type="GO" id="GO:0050479">
    <property type="term" value="F:glyceryl-ether monooxygenase activity"/>
    <property type="evidence" value="ECO:0007669"/>
    <property type="project" value="TreeGrafter"/>
</dbReference>
<keyword evidence="3 7" id="KW-1133">Transmembrane helix</keyword>
<keyword evidence="10" id="KW-1185">Reference proteome</keyword>
<feature type="transmembrane region" description="Helical" evidence="7">
    <location>
        <begin position="375"/>
        <end position="393"/>
    </location>
</feature>
<dbReference type="InterPro" id="IPR006694">
    <property type="entry name" value="Fatty_acid_hydroxylase"/>
</dbReference>
<reference evidence="9 10" key="1">
    <citation type="submission" date="2019-08" db="EMBL/GenBank/DDBJ databases">
        <title>Bradyrhizobium hipponensis sp. nov., a rhizobium isolated from a Lupinus angustifolius root nodule in Tunisia.</title>
        <authorList>
            <person name="Off K."/>
            <person name="Rejili M."/>
            <person name="Mars M."/>
            <person name="Brachmann A."/>
            <person name="Marin M."/>
        </authorList>
    </citation>
    <scope>NUCLEOTIDE SEQUENCE [LARGE SCALE GENOMIC DNA]</scope>
    <source>
        <strain evidence="9 10">CTAW71</strain>
    </source>
</reference>
<evidence type="ECO:0000256" key="6">
    <source>
        <dbReference type="ARBA" id="ARBA00023136"/>
    </source>
</evidence>
<organism evidence="9 10">
    <name type="scientific">Bradyrhizobium rifense</name>
    <dbReference type="NCBI Taxonomy" id="515499"/>
    <lineage>
        <taxon>Bacteria</taxon>
        <taxon>Pseudomonadati</taxon>
        <taxon>Pseudomonadota</taxon>
        <taxon>Alphaproteobacteria</taxon>
        <taxon>Hyphomicrobiales</taxon>
        <taxon>Nitrobacteraceae</taxon>
        <taxon>Bradyrhizobium</taxon>
    </lineage>
</organism>
<accession>A0A5D3JYM0</accession>
<dbReference type="GO" id="GO:0008610">
    <property type="term" value="P:lipid biosynthetic process"/>
    <property type="evidence" value="ECO:0007669"/>
    <property type="project" value="InterPro"/>
</dbReference>
<keyword evidence="2 7" id="KW-0812">Transmembrane</keyword>
<dbReference type="InterPro" id="IPR051689">
    <property type="entry name" value="Sterol_desaturase/TMEM195"/>
</dbReference>
<dbReference type="GO" id="GO:0005506">
    <property type="term" value="F:iron ion binding"/>
    <property type="evidence" value="ECO:0007669"/>
    <property type="project" value="InterPro"/>
</dbReference>
<evidence type="ECO:0000256" key="3">
    <source>
        <dbReference type="ARBA" id="ARBA00022989"/>
    </source>
</evidence>
<evidence type="ECO:0000256" key="4">
    <source>
        <dbReference type="ARBA" id="ARBA00023002"/>
    </source>
</evidence>
<evidence type="ECO:0000256" key="5">
    <source>
        <dbReference type="ARBA" id="ARBA00023098"/>
    </source>
</evidence>
<name>A0A5D3JYM0_9BRAD</name>
<dbReference type="AlphaFoldDB" id="A0A5D3JYM0"/>
<dbReference type="PANTHER" id="PTHR21624">
    <property type="entry name" value="STEROL DESATURASE-RELATED PROTEIN"/>
    <property type="match status" value="1"/>
</dbReference>
<protein>
    <submittedName>
        <fullName evidence="9">Sterol desaturase family protein</fullName>
    </submittedName>
</protein>
<evidence type="ECO:0000256" key="1">
    <source>
        <dbReference type="ARBA" id="ARBA00004127"/>
    </source>
</evidence>
<dbReference type="GO" id="GO:0006643">
    <property type="term" value="P:membrane lipid metabolic process"/>
    <property type="evidence" value="ECO:0007669"/>
    <property type="project" value="TreeGrafter"/>
</dbReference>
<sequence length="404" mass="44997">MKILMFAIPVFMVTILVEAAIAWRMGRRGVYDVPDAITSLHHGVLSQAIGGFAKLVDVALYVAVYEAFHLFEWSRDSVLAWVAALLLYDFSHYWYHRFSHEIPVLWGSHVVHHSSEYFNLSTALRQPATAALFTWIFHLPMAVLGVPPVMYLIVGLVDLLYQYWVHTELVGRLGVLDRILVTPSNHRVHHGQNDYCIDRNYGGIFVLWDRMFGTFVDERDGEKIAYGIRKPLRSLNPLWSNLQVYADLIRQTRAARGLAGKLAVWFGRMQAPEPMDPSVVRRYDPETPSSVAAYGAVQYTLTMVMLLHFLSGFEAFPVQVSVTYSIVILVSCVTIGGVLEGSRIAFAAETVRLGALALASMTLPDWFGLPLPTAARAVVTAGALAAAIWLLALRRERPSAPAAA</sequence>
<comment type="caution">
    <text evidence="9">The sequence shown here is derived from an EMBL/GenBank/DDBJ whole genome shotgun (WGS) entry which is preliminary data.</text>
</comment>
<evidence type="ECO:0000313" key="10">
    <source>
        <dbReference type="Proteomes" id="UP000324758"/>
    </source>
</evidence>
<proteinExistence type="predicted"/>
<feature type="transmembrane region" description="Helical" evidence="7">
    <location>
        <begin position="291"/>
        <end position="310"/>
    </location>
</feature>
<dbReference type="Pfam" id="PF04116">
    <property type="entry name" value="FA_hydroxylase"/>
    <property type="match status" value="1"/>
</dbReference>
<dbReference type="Proteomes" id="UP000324758">
    <property type="component" value="Unassembled WGS sequence"/>
</dbReference>
<evidence type="ECO:0000256" key="2">
    <source>
        <dbReference type="ARBA" id="ARBA00022692"/>
    </source>
</evidence>
<dbReference type="OrthoDB" id="9770329at2"/>
<evidence type="ECO:0000259" key="8">
    <source>
        <dbReference type="Pfam" id="PF04116"/>
    </source>
</evidence>